<protein>
    <submittedName>
        <fullName evidence="2">Uncharacterized protein</fullName>
    </submittedName>
</protein>
<organism evidence="2">
    <name type="scientific">Chromera velia CCMP2878</name>
    <dbReference type="NCBI Taxonomy" id="1169474"/>
    <lineage>
        <taxon>Eukaryota</taxon>
        <taxon>Sar</taxon>
        <taxon>Alveolata</taxon>
        <taxon>Colpodellida</taxon>
        <taxon>Chromeraceae</taxon>
        <taxon>Chromera</taxon>
    </lineage>
</organism>
<dbReference type="AlphaFoldDB" id="A0A0G4HDQ1"/>
<reference evidence="2" key="1">
    <citation type="submission" date="2014-11" db="EMBL/GenBank/DDBJ databases">
        <authorList>
            <person name="Otto D Thomas"/>
            <person name="Naeem Raeece"/>
        </authorList>
    </citation>
    <scope>NUCLEOTIDE SEQUENCE</scope>
</reference>
<proteinExistence type="predicted"/>
<dbReference type="EMBL" id="CDMZ01002361">
    <property type="protein sequence ID" value="CEM42023.1"/>
    <property type="molecule type" value="Genomic_DNA"/>
</dbReference>
<evidence type="ECO:0000313" key="2">
    <source>
        <dbReference type="EMBL" id="CEM42023.1"/>
    </source>
</evidence>
<accession>A0A0G4HDQ1</accession>
<dbReference type="VEuPathDB" id="CryptoDB:Cvel_26458"/>
<sequence>MRNGQMCRVFLDQYQKIAHPLDRNRPEATLLRLWASESGSEERQRVAKSLTDLRQRIVQACPSDASLQAPTSWVSMQIDRHFGGGLDPGAEQSAKMLELVQQTWGDLKPPGDILRDLEMWKMGGVCCNGVTKRFREKDERSRKQSIMSWLNEGDSDSD</sequence>
<name>A0A0G4HDQ1_9ALVE</name>
<feature type="region of interest" description="Disordered" evidence="1">
    <location>
        <begin position="137"/>
        <end position="158"/>
    </location>
</feature>
<evidence type="ECO:0000256" key="1">
    <source>
        <dbReference type="SAM" id="MobiDB-lite"/>
    </source>
</evidence>
<gene>
    <name evidence="2" type="ORF">Cvel_26458</name>
</gene>